<dbReference type="Proteomes" id="UP000274131">
    <property type="component" value="Unassembled WGS sequence"/>
</dbReference>
<protein>
    <recommendedName>
        <fullName evidence="4">3-oxo-5alpha-steroid 4-dehydrogenase (NADP(+))</fullName>
        <ecNumber evidence="4">1.3.1.22</ecNumber>
    </recommendedName>
</protein>
<evidence type="ECO:0000313" key="19">
    <source>
        <dbReference type="EMBL" id="VDD92206.1"/>
    </source>
</evidence>
<evidence type="ECO:0000313" key="21">
    <source>
        <dbReference type="WBParaSite" id="EVEC_0000743601-mRNA-1"/>
    </source>
</evidence>
<dbReference type="GO" id="GO:0006702">
    <property type="term" value="P:androgen biosynthetic process"/>
    <property type="evidence" value="ECO:0007669"/>
    <property type="project" value="UniProtKB-ARBA"/>
</dbReference>
<dbReference type="GO" id="GO:0047751">
    <property type="term" value="F:3-oxo-5-alpha-steroid 4-dehydrogenase (NADP+) activity"/>
    <property type="evidence" value="ECO:0007669"/>
    <property type="project" value="UniProtKB-EC"/>
</dbReference>
<proteinExistence type="inferred from homology"/>
<feature type="domain" description="3-oxo-5-alpha-steroid 4-dehydrogenase C-terminal" evidence="18">
    <location>
        <begin position="48"/>
        <end position="195"/>
    </location>
</feature>
<evidence type="ECO:0000256" key="12">
    <source>
        <dbReference type="ARBA" id="ARBA00023002"/>
    </source>
</evidence>
<evidence type="ECO:0000256" key="16">
    <source>
        <dbReference type="ARBA" id="ARBA00049397"/>
    </source>
</evidence>
<dbReference type="InterPro" id="IPR039357">
    <property type="entry name" value="SRD5A/TECR"/>
</dbReference>
<evidence type="ECO:0000256" key="14">
    <source>
        <dbReference type="ARBA" id="ARBA00023136"/>
    </source>
</evidence>
<evidence type="ECO:0000256" key="7">
    <source>
        <dbReference type="ARBA" id="ARBA00022824"/>
    </source>
</evidence>
<dbReference type="OrthoDB" id="5788137at2759"/>
<keyword evidence="13" id="KW-0443">Lipid metabolism</keyword>
<evidence type="ECO:0000256" key="5">
    <source>
        <dbReference type="ARBA" id="ARBA00022692"/>
    </source>
</evidence>
<dbReference type="STRING" id="51028.A0A0N4VAE6"/>
<evidence type="ECO:0000256" key="9">
    <source>
        <dbReference type="ARBA" id="ARBA00022857"/>
    </source>
</evidence>
<keyword evidence="8" id="KW-0492">Microsome</keyword>
<keyword evidence="6" id="KW-0221">Differentiation</keyword>
<dbReference type="GO" id="GO:0005789">
    <property type="term" value="C:endoplasmic reticulum membrane"/>
    <property type="evidence" value="ECO:0007669"/>
    <property type="project" value="UniProtKB-SubCell"/>
</dbReference>
<evidence type="ECO:0000256" key="6">
    <source>
        <dbReference type="ARBA" id="ARBA00022782"/>
    </source>
</evidence>
<feature type="transmembrane region" description="Helical" evidence="17">
    <location>
        <begin position="88"/>
        <end position="105"/>
    </location>
</feature>
<dbReference type="PANTHER" id="PTHR10556:SF57">
    <property type="entry name" value="3-OXO-5-ALPHA-STEROID 4-DEHYDROGENASE 1"/>
    <property type="match status" value="1"/>
</dbReference>
<keyword evidence="5 17" id="KW-0812">Transmembrane</keyword>
<dbReference type="Gene3D" id="1.20.120.1630">
    <property type="match status" value="1"/>
</dbReference>
<evidence type="ECO:0000313" key="20">
    <source>
        <dbReference type="Proteomes" id="UP000274131"/>
    </source>
</evidence>
<evidence type="ECO:0000256" key="13">
    <source>
        <dbReference type="ARBA" id="ARBA00023098"/>
    </source>
</evidence>
<feature type="transmembrane region" description="Helical" evidence="17">
    <location>
        <begin position="53"/>
        <end position="76"/>
    </location>
</feature>
<accession>A0A0N4VAE6</accession>
<sequence>MAWFLQELPSLLIPVVLLVNYVENTPLFIVHYFQRTLVYPFLMRSGKPTPFHVWVLAVIFCTYNGVIQGLWHLYFAEYPPNWFFKTRTFCGLIMFVCGMFINIHSDAILRSLRAPGDNGYKIPYGGLFEYVSGANYFGECLEWAGYAIFAYTLPAMAFAIFTICNVGPRALHHHRWYLEKFDDYPKNRKAFIMFLL</sequence>
<dbReference type="AlphaFoldDB" id="A0A0N4VAE6"/>
<organism evidence="21">
    <name type="scientific">Enterobius vermicularis</name>
    <name type="common">Human pinworm</name>
    <dbReference type="NCBI Taxonomy" id="51028"/>
    <lineage>
        <taxon>Eukaryota</taxon>
        <taxon>Metazoa</taxon>
        <taxon>Ecdysozoa</taxon>
        <taxon>Nematoda</taxon>
        <taxon>Chromadorea</taxon>
        <taxon>Rhabditida</taxon>
        <taxon>Spirurina</taxon>
        <taxon>Oxyuridomorpha</taxon>
        <taxon>Oxyuroidea</taxon>
        <taxon>Oxyuridae</taxon>
        <taxon>Enterobius</taxon>
    </lineage>
</organism>
<reference evidence="21" key="1">
    <citation type="submission" date="2017-02" db="UniProtKB">
        <authorList>
            <consortium name="WormBaseParasite"/>
        </authorList>
    </citation>
    <scope>IDENTIFICATION</scope>
</reference>
<comment type="catalytic activity">
    <reaction evidence="15">
        <text>5alpha-pregnane-3,20-dione + NADP(+) = progesterone + NADPH + H(+)</text>
        <dbReference type="Rhea" id="RHEA:21952"/>
        <dbReference type="ChEBI" id="CHEBI:15378"/>
        <dbReference type="ChEBI" id="CHEBI:17026"/>
        <dbReference type="ChEBI" id="CHEBI:28952"/>
        <dbReference type="ChEBI" id="CHEBI:57783"/>
        <dbReference type="ChEBI" id="CHEBI:58349"/>
        <dbReference type="EC" id="1.3.1.22"/>
    </reaction>
    <physiologicalReaction direction="right-to-left" evidence="15">
        <dbReference type="Rhea" id="RHEA:21954"/>
    </physiologicalReaction>
</comment>
<evidence type="ECO:0000259" key="18">
    <source>
        <dbReference type="Pfam" id="PF02544"/>
    </source>
</evidence>
<keyword evidence="9" id="KW-0521">NADP</keyword>
<comment type="similarity">
    <text evidence="3">Belongs to the steroid 5-alpha reductase family.</text>
</comment>
<evidence type="ECO:0000256" key="8">
    <source>
        <dbReference type="ARBA" id="ARBA00022848"/>
    </source>
</evidence>
<evidence type="ECO:0000256" key="3">
    <source>
        <dbReference type="ARBA" id="ARBA00007742"/>
    </source>
</evidence>
<dbReference type="FunFam" id="1.20.120.1630:FF:000002">
    <property type="entry name" value="Steroid 5 alpha-reductase 1"/>
    <property type="match status" value="1"/>
</dbReference>
<evidence type="ECO:0000256" key="2">
    <source>
        <dbReference type="ARBA" id="ARBA00004477"/>
    </source>
</evidence>
<keyword evidence="12" id="KW-0560">Oxidoreductase</keyword>
<evidence type="ECO:0000256" key="11">
    <source>
        <dbReference type="ARBA" id="ARBA00022989"/>
    </source>
</evidence>
<comment type="catalytic activity">
    <reaction evidence="16">
        <text>17beta-hydroxy-5alpha-androstan-3-one + NADP(+) = testosterone + NADPH + H(+)</text>
        <dbReference type="Rhea" id="RHEA:50820"/>
        <dbReference type="ChEBI" id="CHEBI:15378"/>
        <dbReference type="ChEBI" id="CHEBI:16330"/>
        <dbReference type="ChEBI" id="CHEBI:17347"/>
        <dbReference type="ChEBI" id="CHEBI:57783"/>
        <dbReference type="ChEBI" id="CHEBI:58349"/>
        <dbReference type="EC" id="1.3.1.22"/>
    </reaction>
    <physiologicalReaction direction="right-to-left" evidence="16">
        <dbReference type="Rhea" id="RHEA:50822"/>
    </physiologicalReaction>
</comment>
<dbReference type="GO" id="GO:0030154">
    <property type="term" value="P:cell differentiation"/>
    <property type="evidence" value="ECO:0007669"/>
    <property type="project" value="UniProtKB-KW"/>
</dbReference>
<evidence type="ECO:0000256" key="1">
    <source>
        <dbReference type="ARBA" id="ARBA00004154"/>
    </source>
</evidence>
<feature type="transmembrane region" description="Helical" evidence="17">
    <location>
        <begin position="143"/>
        <end position="166"/>
    </location>
</feature>
<keyword evidence="7" id="KW-0256">Endoplasmic reticulum</keyword>
<gene>
    <name evidence="19" type="ORF">EVEC_LOCUS6957</name>
</gene>
<dbReference type="WBParaSite" id="EVEC_0000743601-mRNA-1">
    <property type="protein sequence ID" value="EVEC_0000743601-mRNA-1"/>
    <property type="gene ID" value="EVEC_0000743601"/>
</dbReference>
<evidence type="ECO:0000256" key="10">
    <source>
        <dbReference type="ARBA" id="ARBA00022928"/>
    </source>
</evidence>
<keyword evidence="14 17" id="KW-0472">Membrane</keyword>
<evidence type="ECO:0000256" key="17">
    <source>
        <dbReference type="SAM" id="Phobius"/>
    </source>
</evidence>
<evidence type="ECO:0000256" key="4">
    <source>
        <dbReference type="ARBA" id="ARBA00012049"/>
    </source>
</evidence>
<dbReference type="PROSITE" id="PS50244">
    <property type="entry name" value="S5A_REDUCTASE"/>
    <property type="match status" value="1"/>
</dbReference>
<dbReference type="EC" id="1.3.1.22" evidence="4"/>
<evidence type="ECO:0000256" key="15">
    <source>
        <dbReference type="ARBA" id="ARBA00048292"/>
    </source>
</evidence>
<dbReference type="EMBL" id="UXUI01008712">
    <property type="protein sequence ID" value="VDD92206.1"/>
    <property type="molecule type" value="Genomic_DNA"/>
</dbReference>
<dbReference type="Pfam" id="PF02544">
    <property type="entry name" value="Steroid_dh"/>
    <property type="match status" value="1"/>
</dbReference>
<comment type="subcellular location">
    <subcellularLocation>
        <location evidence="2">Endoplasmic reticulum membrane</location>
        <topology evidence="2">Multi-pass membrane protein</topology>
    </subcellularLocation>
    <subcellularLocation>
        <location evidence="1">Microsome membrane</location>
        <topology evidence="1">Multi-pass membrane protein</topology>
    </subcellularLocation>
</comment>
<name>A0A0N4VAE6_ENTVE</name>
<keyword evidence="20" id="KW-1185">Reference proteome</keyword>
<dbReference type="GO" id="GO:0007548">
    <property type="term" value="P:sex differentiation"/>
    <property type="evidence" value="ECO:0007669"/>
    <property type="project" value="UniProtKB-KW"/>
</dbReference>
<reference evidence="19 20" key="2">
    <citation type="submission" date="2018-10" db="EMBL/GenBank/DDBJ databases">
        <authorList>
            <consortium name="Pathogen Informatics"/>
        </authorList>
    </citation>
    <scope>NUCLEOTIDE SEQUENCE [LARGE SCALE GENOMIC DNA]</scope>
</reference>
<keyword evidence="11 17" id="KW-1133">Transmembrane helix</keyword>
<dbReference type="InterPro" id="IPR001104">
    <property type="entry name" value="3-oxo-5_a-steroid_4-DH_C"/>
</dbReference>
<keyword evidence="10" id="KW-0726">Sexual differentiation</keyword>
<dbReference type="PANTHER" id="PTHR10556">
    <property type="entry name" value="3-OXO-5-ALPHA-STEROID 4-DEHYDROGENASE"/>
    <property type="match status" value="1"/>
</dbReference>
<feature type="transmembrane region" description="Helical" evidence="17">
    <location>
        <begin position="12"/>
        <end position="33"/>
    </location>
</feature>